<organism evidence="1 2">
    <name type="scientific">Streptomyces atratus</name>
    <dbReference type="NCBI Taxonomy" id="1893"/>
    <lineage>
        <taxon>Bacteria</taxon>
        <taxon>Bacillati</taxon>
        <taxon>Actinomycetota</taxon>
        <taxon>Actinomycetes</taxon>
        <taxon>Kitasatosporales</taxon>
        <taxon>Streptomycetaceae</taxon>
        <taxon>Streptomyces</taxon>
    </lineage>
</organism>
<evidence type="ECO:0000313" key="1">
    <source>
        <dbReference type="EMBL" id="SFX96443.1"/>
    </source>
</evidence>
<dbReference type="EMBL" id="FPJO01000008">
    <property type="protein sequence ID" value="SFX96443.1"/>
    <property type="molecule type" value="Genomic_DNA"/>
</dbReference>
<evidence type="ECO:0000313" key="2">
    <source>
        <dbReference type="Proteomes" id="UP000181909"/>
    </source>
</evidence>
<name>A0A1K2BD19_STRAR</name>
<sequence length="138" mass="15424">MLGIGQMRERGGQLDRHLTGVGDADGLVAEPLLELTWPQPVTLSRIDVLADNDVNEDLINLHHHRTPFETLPTLLRDYRVETRDADGAWRTVSRTTDNRWRRQVHTLDEPVTSTALRTVVEATNGAPSAHVVAVRAYA</sequence>
<reference evidence="1 2" key="1">
    <citation type="submission" date="2016-11" db="EMBL/GenBank/DDBJ databases">
        <authorList>
            <person name="Jaros S."/>
            <person name="Januszkiewicz K."/>
            <person name="Wedrychowicz H."/>
        </authorList>
    </citation>
    <scope>NUCLEOTIDE SEQUENCE [LARGE SCALE GENOMIC DNA]</scope>
    <source>
        <strain evidence="1 2">OK807</strain>
    </source>
</reference>
<dbReference type="RefSeq" id="WP_177328147.1">
    <property type="nucleotide sequence ID" value="NZ_FPJO01000008.1"/>
</dbReference>
<dbReference type="Proteomes" id="UP000181909">
    <property type="component" value="Unassembled WGS sequence"/>
</dbReference>
<protein>
    <submittedName>
        <fullName evidence="1">Uncharacterized protein</fullName>
    </submittedName>
</protein>
<proteinExistence type="predicted"/>
<accession>A0A1K2BD19</accession>
<dbReference type="Gene3D" id="2.60.120.260">
    <property type="entry name" value="Galactose-binding domain-like"/>
    <property type="match status" value="1"/>
</dbReference>
<gene>
    <name evidence="1" type="ORF">SAMN02787144_1008179</name>
</gene>
<dbReference type="STRING" id="1893.SAMN02787144_1008179"/>
<dbReference type="AlphaFoldDB" id="A0A1K2BD19"/>